<evidence type="ECO:0000313" key="7">
    <source>
        <dbReference type="EMBL" id="GEN05557.1"/>
    </source>
</evidence>
<dbReference type="InterPro" id="IPR027417">
    <property type="entry name" value="P-loop_NTPase"/>
</dbReference>
<dbReference type="Proteomes" id="UP000321514">
    <property type="component" value="Unassembled WGS sequence"/>
</dbReference>
<dbReference type="Proteomes" id="UP000183760">
    <property type="component" value="Unassembled WGS sequence"/>
</dbReference>
<keyword evidence="9" id="KW-1185">Reference proteome</keyword>
<protein>
    <submittedName>
        <fullName evidence="8">Iron complex transport system ATP-binding protein</fullName>
    </submittedName>
</protein>
<dbReference type="SUPFAM" id="SSF52540">
    <property type="entry name" value="P-loop containing nucleoside triphosphate hydrolases"/>
    <property type="match status" value="1"/>
</dbReference>
<evidence type="ECO:0000256" key="2">
    <source>
        <dbReference type="ARBA" id="ARBA00022741"/>
    </source>
</evidence>
<keyword evidence="1" id="KW-0813">Transport</keyword>
<dbReference type="GO" id="GO:0005524">
    <property type="term" value="F:ATP binding"/>
    <property type="evidence" value="ECO:0007669"/>
    <property type="project" value="UniProtKB-KW"/>
</dbReference>
<dbReference type="InterPro" id="IPR017871">
    <property type="entry name" value="ABC_transporter-like_CS"/>
</dbReference>
<dbReference type="SMART" id="SM00382">
    <property type="entry name" value="AAA"/>
    <property type="match status" value="1"/>
</dbReference>
<feature type="domain" description="ABC transporter" evidence="6">
    <location>
        <begin position="5"/>
        <end position="239"/>
    </location>
</feature>
<dbReference type="GO" id="GO:0016887">
    <property type="term" value="F:ATP hydrolysis activity"/>
    <property type="evidence" value="ECO:0007669"/>
    <property type="project" value="InterPro"/>
</dbReference>
<dbReference type="EMBL" id="BJXR01000010">
    <property type="protein sequence ID" value="GEN05557.1"/>
    <property type="molecule type" value="Genomic_DNA"/>
</dbReference>
<evidence type="ECO:0000259" key="6">
    <source>
        <dbReference type="PROSITE" id="PS50893"/>
    </source>
</evidence>
<organism evidence="7 10">
    <name type="scientific">Myxococcus fulvus</name>
    <dbReference type="NCBI Taxonomy" id="33"/>
    <lineage>
        <taxon>Bacteria</taxon>
        <taxon>Pseudomonadati</taxon>
        <taxon>Myxococcota</taxon>
        <taxon>Myxococcia</taxon>
        <taxon>Myxococcales</taxon>
        <taxon>Cystobacterineae</taxon>
        <taxon>Myxococcaceae</taxon>
        <taxon>Myxococcus</taxon>
    </lineage>
</organism>
<comment type="function">
    <text evidence="5">Part of the ABC transporter complex HmuTUV involved in hemin import. Responsible for energy coupling to the transport system.</text>
</comment>
<evidence type="ECO:0000313" key="10">
    <source>
        <dbReference type="Proteomes" id="UP000321514"/>
    </source>
</evidence>
<dbReference type="Pfam" id="PF00005">
    <property type="entry name" value="ABC_tran"/>
    <property type="match status" value="1"/>
</dbReference>
<dbReference type="EMBL" id="FOIB01000001">
    <property type="protein sequence ID" value="SET03391.1"/>
    <property type="molecule type" value="Genomic_DNA"/>
</dbReference>
<name>A0A511SVI1_MYXFU</name>
<dbReference type="PANTHER" id="PTHR42794:SF1">
    <property type="entry name" value="HEMIN IMPORT ATP-BINDING PROTEIN HMUV"/>
    <property type="match status" value="1"/>
</dbReference>
<dbReference type="STRING" id="1334629.MFUL124B02_05455"/>
<proteinExistence type="predicted"/>
<dbReference type="AlphaFoldDB" id="A0A511SVI1"/>
<evidence type="ECO:0000256" key="3">
    <source>
        <dbReference type="ARBA" id="ARBA00022840"/>
    </source>
</evidence>
<sequence length="264" mass="28567">MTSTLEVSGATVRKGERTLLADVSLRLGSGDFVAVVGPNGAGKTTLMRVALGLERPDSGRVTVDGRDVAALSPRERAAHVAWLPQRVQVSEPITALEHVAAARYRFRESHRRSEEQARAALERVQAEGLAARRITELSGGEQQRVAVAALLAQESPLVMLDEPANFLDPAQQLELYALVGRLWRSGLGVLCITHDINVLAHAVRHGGEGRIRVLGLSRGQVAFESHYDAPELGEHLGQVFSVRMRGVEVEGRRVFVGLPLEGGE</sequence>
<dbReference type="PROSITE" id="PS00211">
    <property type="entry name" value="ABC_TRANSPORTER_1"/>
    <property type="match status" value="1"/>
</dbReference>
<dbReference type="InterPro" id="IPR003439">
    <property type="entry name" value="ABC_transporter-like_ATP-bd"/>
</dbReference>
<evidence type="ECO:0000256" key="5">
    <source>
        <dbReference type="ARBA" id="ARBA00037066"/>
    </source>
</evidence>
<reference evidence="8 9" key="1">
    <citation type="submission" date="2016-10" db="EMBL/GenBank/DDBJ databases">
        <authorList>
            <person name="Varghese N."/>
            <person name="Submissions S."/>
        </authorList>
    </citation>
    <scope>NUCLEOTIDE SEQUENCE [LARGE SCALE GENOMIC DNA]</scope>
    <source>
        <strain evidence="8 9">DSM 16525</strain>
    </source>
</reference>
<dbReference type="CDD" id="cd03214">
    <property type="entry name" value="ABC_Iron-Siderophores_B12_Hemin"/>
    <property type="match status" value="1"/>
</dbReference>
<keyword evidence="2" id="KW-0547">Nucleotide-binding</keyword>
<evidence type="ECO:0000313" key="8">
    <source>
        <dbReference type="EMBL" id="SET03391.1"/>
    </source>
</evidence>
<keyword evidence="3 8" id="KW-0067">ATP-binding</keyword>
<gene>
    <name evidence="7" type="ORF">MFU01_05940</name>
    <name evidence="8" type="ORF">SAMN05443572_101898</name>
</gene>
<dbReference type="InterPro" id="IPR003593">
    <property type="entry name" value="AAA+_ATPase"/>
</dbReference>
<reference evidence="7 10" key="2">
    <citation type="submission" date="2019-07" db="EMBL/GenBank/DDBJ databases">
        <title>Whole genome shotgun sequence of Myxococcus fulvus NBRC 100333.</title>
        <authorList>
            <person name="Hosoyama A."/>
            <person name="Uohara A."/>
            <person name="Ohji S."/>
            <person name="Ichikawa N."/>
        </authorList>
    </citation>
    <scope>NUCLEOTIDE SEQUENCE [LARGE SCALE GENOMIC DNA]</scope>
    <source>
        <strain evidence="7 10">NBRC 100333</strain>
    </source>
</reference>
<accession>A0A511SVI1</accession>
<dbReference type="PROSITE" id="PS50893">
    <property type="entry name" value="ABC_TRANSPORTER_2"/>
    <property type="match status" value="1"/>
</dbReference>
<evidence type="ECO:0000256" key="1">
    <source>
        <dbReference type="ARBA" id="ARBA00022448"/>
    </source>
</evidence>
<comment type="caution">
    <text evidence="7">The sequence shown here is derived from an EMBL/GenBank/DDBJ whole genome shotgun (WGS) entry which is preliminary data.</text>
</comment>
<keyword evidence="4" id="KW-1278">Translocase</keyword>
<dbReference type="RefSeq" id="WP_074949242.1">
    <property type="nucleotide sequence ID" value="NZ_BJXR01000010.1"/>
</dbReference>
<dbReference type="OrthoDB" id="9809450at2"/>
<dbReference type="Gene3D" id="3.40.50.300">
    <property type="entry name" value="P-loop containing nucleotide triphosphate hydrolases"/>
    <property type="match status" value="1"/>
</dbReference>
<evidence type="ECO:0000313" key="9">
    <source>
        <dbReference type="Proteomes" id="UP000183760"/>
    </source>
</evidence>
<evidence type="ECO:0000256" key="4">
    <source>
        <dbReference type="ARBA" id="ARBA00022967"/>
    </source>
</evidence>
<dbReference type="PANTHER" id="PTHR42794">
    <property type="entry name" value="HEMIN IMPORT ATP-BINDING PROTEIN HMUV"/>
    <property type="match status" value="1"/>
</dbReference>